<keyword evidence="2" id="KW-1185">Reference proteome</keyword>
<accession>A0A1H9B433</accession>
<proteinExistence type="predicted"/>
<dbReference type="Proteomes" id="UP000199496">
    <property type="component" value="Unassembled WGS sequence"/>
</dbReference>
<sequence>MRETERKSRSAHDDIARITVLPEKPVNLKSIDGLPPVAVNQSSIRGGLLIIRVFVDQVGIGITFDHRIINDHLGHTLY</sequence>
<dbReference type="EMBL" id="FOFO01000007">
    <property type="protein sequence ID" value="SEP82998.1"/>
    <property type="molecule type" value="Genomic_DNA"/>
</dbReference>
<dbReference type="AlphaFoldDB" id="A0A1H9B433"/>
<protein>
    <submittedName>
        <fullName evidence="1">Uncharacterized protein</fullName>
    </submittedName>
</protein>
<gene>
    <name evidence="1" type="ORF">SAMN05421693_10766</name>
</gene>
<name>A0A1H9B433_9GAMM</name>
<reference evidence="1 2" key="1">
    <citation type="submission" date="2016-10" db="EMBL/GenBank/DDBJ databases">
        <authorList>
            <person name="de Groot N.N."/>
        </authorList>
    </citation>
    <scope>NUCLEOTIDE SEQUENCE [LARGE SCALE GENOMIC DNA]</scope>
    <source>
        <strain evidence="1 2">B7-7</strain>
    </source>
</reference>
<evidence type="ECO:0000313" key="2">
    <source>
        <dbReference type="Proteomes" id="UP000199496"/>
    </source>
</evidence>
<organism evidence="1 2">
    <name type="scientific">Ectothiorhodospira magna</name>
    <dbReference type="NCBI Taxonomy" id="867345"/>
    <lineage>
        <taxon>Bacteria</taxon>
        <taxon>Pseudomonadati</taxon>
        <taxon>Pseudomonadota</taxon>
        <taxon>Gammaproteobacteria</taxon>
        <taxon>Chromatiales</taxon>
        <taxon>Ectothiorhodospiraceae</taxon>
        <taxon>Ectothiorhodospira</taxon>
    </lineage>
</organism>
<evidence type="ECO:0000313" key="1">
    <source>
        <dbReference type="EMBL" id="SEP82998.1"/>
    </source>
</evidence>